<protein>
    <submittedName>
        <fullName evidence="9">Cation:dicarboxylase symporter family transporter</fullName>
    </submittedName>
</protein>
<evidence type="ECO:0000256" key="4">
    <source>
        <dbReference type="ARBA" id="ARBA00022729"/>
    </source>
</evidence>
<feature type="transmembrane region" description="Helical" evidence="7">
    <location>
        <begin position="305"/>
        <end position="323"/>
    </location>
</feature>
<dbReference type="SMART" id="SM00062">
    <property type="entry name" value="PBPb"/>
    <property type="match status" value="1"/>
</dbReference>
<evidence type="ECO:0000256" key="7">
    <source>
        <dbReference type="SAM" id="Phobius"/>
    </source>
</evidence>
<keyword evidence="2" id="KW-0813">Transport</keyword>
<feature type="transmembrane region" description="Helical" evidence="7">
    <location>
        <begin position="43"/>
        <end position="63"/>
    </location>
</feature>
<dbReference type="Pfam" id="PF00375">
    <property type="entry name" value="SDF"/>
    <property type="match status" value="1"/>
</dbReference>
<dbReference type="Gene3D" id="3.40.190.10">
    <property type="entry name" value="Periplasmic binding protein-like II"/>
    <property type="match status" value="2"/>
</dbReference>
<evidence type="ECO:0000259" key="8">
    <source>
        <dbReference type="SMART" id="SM00062"/>
    </source>
</evidence>
<evidence type="ECO:0000256" key="3">
    <source>
        <dbReference type="ARBA" id="ARBA00022692"/>
    </source>
</evidence>
<feature type="transmembrane region" description="Helical" evidence="7">
    <location>
        <begin position="216"/>
        <end position="238"/>
    </location>
</feature>
<feature type="transmembrane region" description="Helical" evidence="7">
    <location>
        <begin position="139"/>
        <end position="158"/>
    </location>
</feature>
<dbReference type="SUPFAM" id="SSF53850">
    <property type="entry name" value="Periplasmic binding protein-like II"/>
    <property type="match status" value="1"/>
</dbReference>
<reference evidence="9" key="1">
    <citation type="submission" date="2020-02" db="EMBL/GenBank/DDBJ databases">
        <authorList>
            <person name="Chen W.-M."/>
        </authorList>
    </citation>
    <scope>NUCLEOTIDE SEQUENCE</scope>
    <source>
        <strain evidence="9">NBD-18</strain>
    </source>
</reference>
<dbReference type="InterPro" id="IPR001638">
    <property type="entry name" value="Solute-binding_3/MltF_N"/>
</dbReference>
<dbReference type="PANTHER" id="PTHR35936">
    <property type="entry name" value="MEMBRANE-BOUND LYTIC MUREIN TRANSGLYCOSYLASE F"/>
    <property type="match status" value="1"/>
</dbReference>
<evidence type="ECO:0000313" key="9">
    <source>
        <dbReference type="EMBL" id="NDY82802.1"/>
    </source>
</evidence>
<feature type="transmembrane region" description="Helical" evidence="7">
    <location>
        <begin position="250"/>
        <end position="268"/>
    </location>
</feature>
<evidence type="ECO:0000256" key="6">
    <source>
        <dbReference type="ARBA" id="ARBA00023136"/>
    </source>
</evidence>
<keyword evidence="3 7" id="KW-0812">Transmembrane</keyword>
<keyword evidence="4" id="KW-0732">Signal</keyword>
<feature type="transmembrane region" description="Helical" evidence="7">
    <location>
        <begin position="170"/>
        <end position="196"/>
    </location>
</feature>
<feature type="transmembrane region" description="Helical" evidence="7">
    <location>
        <begin position="362"/>
        <end position="392"/>
    </location>
</feature>
<dbReference type="InterPro" id="IPR036458">
    <property type="entry name" value="Na:dicarbo_symporter_sf"/>
</dbReference>
<feature type="domain" description="Solute-binding protein family 3/N-terminal" evidence="8">
    <location>
        <begin position="476"/>
        <end position="703"/>
    </location>
</feature>
<dbReference type="PANTHER" id="PTHR35936:SF19">
    <property type="entry name" value="AMINO-ACID-BINDING PROTEIN YXEM-RELATED"/>
    <property type="match status" value="1"/>
</dbReference>
<dbReference type="InterPro" id="IPR001991">
    <property type="entry name" value="Na-dicarboxylate_symporter"/>
</dbReference>
<dbReference type="EMBL" id="JAAGRN010000003">
    <property type="protein sequence ID" value="NDY82802.1"/>
    <property type="molecule type" value="Genomic_DNA"/>
</dbReference>
<feature type="transmembrane region" description="Helical" evidence="7">
    <location>
        <begin position="75"/>
        <end position="97"/>
    </location>
</feature>
<accession>A0A6B2QXU2</accession>
<evidence type="ECO:0000256" key="2">
    <source>
        <dbReference type="ARBA" id="ARBA00022448"/>
    </source>
</evidence>
<proteinExistence type="predicted"/>
<dbReference type="Gene3D" id="1.10.3860.10">
    <property type="entry name" value="Sodium:dicarboxylate symporter"/>
    <property type="match status" value="1"/>
</dbReference>
<dbReference type="SUPFAM" id="SSF118215">
    <property type="entry name" value="Proton glutamate symport protein"/>
    <property type="match status" value="1"/>
</dbReference>
<keyword evidence="5 7" id="KW-1133">Transmembrane helix</keyword>
<feature type="transmembrane region" description="Helical" evidence="7">
    <location>
        <begin position="330"/>
        <end position="350"/>
    </location>
</feature>
<dbReference type="GO" id="GO:0015293">
    <property type="term" value="F:symporter activity"/>
    <property type="evidence" value="ECO:0007669"/>
    <property type="project" value="InterPro"/>
</dbReference>
<evidence type="ECO:0000256" key="1">
    <source>
        <dbReference type="ARBA" id="ARBA00004141"/>
    </source>
</evidence>
<keyword evidence="6 7" id="KW-0472">Membrane</keyword>
<sequence length="721" mass="80211">MKLKNWLLETSLTQRILFGMVAGVLTGIFFGESTAHLKPISDIYLNSFQMMVVPYLMLSLMISIGQLSVQGAIRLTRYGLILMISFWILTLVLLYFLPLTFPKMQNASFFSYELIEAPKKLDLLNMFIPVNPFSSMTNAVIPAVVIFSLAIGVSLIGIANKSVLIENLQLLATAMLRVMLLVIKFSPIGVFAITAITAGTISTEDFQHLLVYFVSYYFLAGLLIFILLPIIVTHITPVSYRELMRSGKDGLVLAFFTSNPFMAMPLMSEQLNHLMRQKDMFCQDATSTVQALSPTVLTFPNPGKLLVLIFVPFAAWSGGEYFLQSDYAEMLIVGLFSVFASAQVVMPGLFDMLGVKQSYLNIFISSGVVTSNFGAMTSAMSLLSFNILGIMAMTGHLHFSPGRLLRCLAIIAFACVSSFFILRTILPFVVSDDYTKDESLRSMTLKESLPVIVTKELPPESSAGVSTLEQIRARGALRVGYIENRFPFTFTNTNNQLVGMDVELANDLAKALNVSALEFVQVSSGQVNSALVQGRIDVMMSMPYDMNSFEDLRYSKSYFDTVIGLVVKDEDLYKFKSVAQIRERGYLKVGLSTDDMGIAQLFKGRLKGVQVEFVEIKSIGDYFDNKYPDLDGMFMLASSASAWSILNPGFSVVVPQPTLLRLPVGIATHRLNEGLSNYINYWLSIVQANGAIDRAYAHWVLGKDVNKRVRRWSIKEDVLGW</sequence>
<evidence type="ECO:0000256" key="5">
    <source>
        <dbReference type="ARBA" id="ARBA00022989"/>
    </source>
</evidence>
<dbReference type="AlphaFoldDB" id="A0A6B2QXU2"/>
<gene>
    <name evidence="9" type="ORF">G3I67_06110</name>
</gene>
<feature type="transmembrane region" description="Helical" evidence="7">
    <location>
        <begin position="12"/>
        <end position="31"/>
    </location>
</feature>
<dbReference type="GO" id="GO:0016020">
    <property type="term" value="C:membrane"/>
    <property type="evidence" value="ECO:0007669"/>
    <property type="project" value="UniProtKB-SubCell"/>
</dbReference>
<dbReference type="Pfam" id="PF00497">
    <property type="entry name" value="SBP_bac_3"/>
    <property type="match status" value="1"/>
</dbReference>
<organism evidence="9">
    <name type="scientific">Sheuella amnicola</name>
    <dbReference type="NCBI Taxonomy" id="2707330"/>
    <lineage>
        <taxon>Bacteria</taxon>
        <taxon>Pseudomonadati</taxon>
        <taxon>Pseudomonadota</taxon>
        <taxon>Betaproteobacteria</taxon>
        <taxon>Burkholderiales</taxon>
        <taxon>Alcaligenaceae</taxon>
        <taxon>Sheuella</taxon>
    </lineage>
</organism>
<dbReference type="RefSeq" id="WP_163652605.1">
    <property type="nucleotide sequence ID" value="NZ_JAAGRN010000003.1"/>
</dbReference>
<feature type="transmembrane region" description="Helical" evidence="7">
    <location>
        <begin position="404"/>
        <end position="426"/>
    </location>
</feature>
<comment type="caution">
    <text evidence="9">The sequence shown here is derived from an EMBL/GenBank/DDBJ whole genome shotgun (WGS) entry which is preliminary data.</text>
</comment>
<comment type="subcellular location">
    <subcellularLocation>
        <location evidence="1">Membrane</location>
        <topology evidence="1">Multi-pass membrane protein</topology>
    </subcellularLocation>
</comment>
<name>A0A6B2QXU2_9BURK</name>